<protein>
    <submittedName>
        <fullName evidence="1">Uncharacterized protein</fullName>
    </submittedName>
</protein>
<proteinExistence type="predicted"/>
<evidence type="ECO:0000313" key="1">
    <source>
        <dbReference type="EMBL" id="TQD89459.1"/>
    </source>
</evidence>
<sequence length="96" mass="10309">MTINMNFKQAGTWWTDLGKVEERQNPDAVVDRPGQLFIEVDLNAGDADIPETEGKLLVDARGNLGVSEGLGVREAVEIGSITGDELLLGGRGHGYD</sequence>
<name>A0A540LT35_MALBA</name>
<accession>A0A540LT35</accession>
<dbReference type="AlphaFoldDB" id="A0A540LT35"/>
<comment type="caution">
    <text evidence="1">The sequence shown here is derived from an EMBL/GenBank/DDBJ whole genome shotgun (WGS) entry which is preliminary data.</text>
</comment>
<reference evidence="1 2" key="1">
    <citation type="journal article" date="2019" name="G3 (Bethesda)">
        <title>Sequencing of a Wild Apple (Malus baccata) Genome Unravels the Differences Between Cultivated and Wild Apple Species Regarding Disease Resistance and Cold Tolerance.</title>
        <authorList>
            <person name="Chen X."/>
        </authorList>
    </citation>
    <scope>NUCLEOTIDE SEQUENCE [LARGE SCALE GENOMIC DNA]</scope>
    <source>
        <strain evidence="2">cv. Shandingzi</strain>
        <tissue evidence="1">Leaves</tissue>
    </source>
</reference>
<keyword evidence="2" id="KW-1185">Reference proteome</keyword>
<gene>
    <name evidence="1" type="ORF">C1H46_024994</name>
</gene>
<dbReference type="EMBL" id="VIEB01000478">
    <property type="protein sequence ID" value="TQD89459.1"/>
    <property type="molecule type" value="Genomic_DNA"/>
</dbReference>
<organism evidence="1 2">
    <name type="scientific">Malus baccata</name>
    <name type="common">Siberian crab apple</name>
    <name type="synonym">Pyrus baccata</name>
    <dbReference type="NCBI Taxonomy" id="106549"/>
    <lineage>
        <taxon>Eukaryota</taxon>
        <taxon>Viridiplantae</taxon>
        <taxon>Streptophyta</taxon>
        <taxon>Embryophyta</taxon>
        <taxon>Tracheophyta</taxon>
        <taxon>Spermatophyta</taxon>
        <taxon>Magnoliopsida</taxon>
        <taxon>eudicotyledons</taxon>
        <taxon>Gunneridae</taxon>
        <taxon>Pentapetalae</taxon>
        <taxon>rosids</taxon>
        <taxon>fabids</taxon>
        <taxon>Rosales</taxon>
        <taxon>Rosaceae</taxon>
        <taxon>Amygdaloideae</taxon>
        <taxon>Maleae</taxon>
        <taxon>Malus</taxon>
    </lineage>
</organism>
<dbReference type="Proteomes" id="UP000315295">
    <property type="component" value="Unassembled WGS sequence"/>
</dbReference>
<evidence type="ECO:0000313" key="2">
    <source>
        <dbReference type="Proteomes" id="UP000315295"/>
    </source>
</evidence>